<dbReference type="GO" id="GO:0016651">
    <property type="term" value="F:oxidoreductase activity, acting on NAD(P)H"/>
    <property type="evidence" value="ECO:0007669"/>
    <property type="project" value="TreeGrafter"/>
</dbReference>
<dbReference type="PANTHER" id="PTHR48106:SF18">
    <property type="entry name" value="QUINONE OXIDOREDUCTASE PIG3"/>
    <property type="match status" value="1"/>
</dbReference>
<dbReference type="Pfam" id="PF08240">
    <property type="entry name" value="ADH_N"/>
    <property type="match status" value="1"/>
</dbReference>
<proteinExistence type="predicted"/>
<reference evidence="4 5" key="1">
    <citation type="submission" date="2018-09" db="EMBL/GenBank/DDBJ databases">
        <title>whole genome sequence of T. equiperdum IVM-t1 strain.</title>
        <authorList>
            <person name="Suganuma K."/>
        </authorList>
    </citation>
    <scope>NUCLEOTIDE SEQUENCE [LARGE SCALE GENOMIC DNA]</scope>
    <source>
        <strain evidence="4 5">IVM-t1</strain>
    </source>
</reference>
<dbReference type="SMART" id="SM00829">
    <property type="entry name" value="PKS_ER"/>
    <property type="match status" value="1"/>
</dbReference>
<keyword evidence="2" id="KW-0560">Oxidoreductase</keyword>
<dbReference type="InterPro" id="IPR020843">
    <property type="entry name" value="ER"/>
</dbReference>
<evidence type="ECO:0000259" key="3">
    <source>
        <dbReference type="SMART" id="SM00829"/>
    </source>
</evidence>
<evidence type="ECO:0000313" key="4">
    <source>
        <dbReference type="EMBL" id="RHW73819.1"/>
    </source>
</evidence>
<feature type="domain" description="Enoyl reductase (ER)" evidence="3">
    <location>
        <begin position="13"/>
        <end position="331"/>
    </location>
</feature>
<accession>A0A3L6LB90</accession>
<dbReference type="SUPFAM" id="SSF51735">
    <property type="entry name" value="NAD(P)-binding Rossmann-fold domains"/>
    <property type="match status" value="1"/>
</dbReference>
<evidence type="ECO:0000313" key="5">
    <source>
        <dbReference type="Proteomes" id="UP000266743"/>
    </source>
</evidence>
<dbReference type="CDD" id="cd05276">
    <property type="entry name" value="p53_inducible_oxidoreductase"/>
    <property type="match status" value="1"/>
</dbReference>
<dbReference type="EMBL" id="QSBY01000003">
    <property type="protein sequence ID" value="RHW73819.1"/>
    <property type="molecule type" value="Genomic_DNA"/>
</dbReference>
<dbReference type="Proteomes" id="UP000266743">
    <property type="component" value="Chromosome 3"/>
</dbReference>
<sequence length="339" mass="36460">MKTMRAVTLKAYGAVNMLGIGQVPEPAFSRPNDVLIKVVAAGVNRADISQRRGHYPPPPGVSELLGLEVSGVVLRVGSNVKRFGEGDRVMALLAGGGYADLVVAHEGSVMKIPDEYSFVEAAAIPEGFLTAWQLLRRHGSLKKGQCVLVHAGASGVGTSLMQLAGKYFGAKVVATCSEGKVDFCKKFADIVVDRSPDEMGRCFCHKVKSAVGEDAVNLVVDPVVGGSYLNEDGIVLAQDGKIVVIALMGGSKVELNISTLLRKRGTIVFSKLRDQTDEYKASLVEEFEREVIPYLKDRIITPIVQRTFAMEDVAEAHIFMEGNMTNGKVILTMCDSTGE</sequence>
<dbReference type="NCBIfam" id="TIGR02824">
    <property type="entry name" value="quinone_pig3"/>
    <property type="match status" value="1"/>
</dbReference>
<dbReference type="SUPFAM" id="SSF50129">
    <property type="entry name" value="GroES-like"/>
    <property type="match status" value="1"/>
</dbReference>
<dbReference type="AlphaFoldDB" id="A0A3L6LB90"/>
<dbReference type="InterPro" id="IPR014189">
    <property type="entry name" value="Quinone_OxRdtase_PIG3"/>
</dbReference>
<dbReference type="InterPro" id="IPR036291">
    <property type="entry name" value="NAD(P)-bd_dom_sf"/>
</dbReference>
<protein>
    <submittedName>
        <fullName evidence="4">Oxidoreductase</fullName>
    </submittedName>
</protein>
<gene>
    <name evidence="4" type="ORF">DPX39_030049700</name>
</gene>
<name>A0A3L6LB90_9TRYP</name>
<comment type="caution">
    <text evidence="4">The sequence shown here is derived from an EMBL/GenBank/DDBJ whole genome shotgun (WGS) entry which is preliminary data.</text>
</comment>
<dbReference type="Gene3D" id="3.40.50.720">
    <property type="entry name" value="NAD(P)-binding Rossmann-like Domain"/>
    <property type="match status" value="1"/>
</dbReference>
<evidence type="ECO:0000256" key="1">
    <source>
        <dbReference type="ARBA" id="ARBA00022857"/>
    </source>
</evidence>
<dbReference type="PANTHER" id="PTHR48106">
    <property type="entry name" value="QUINONE OXIDOREDUCTASE PIG3-RELATED"/>
    <property type="match status" value="1"/>
</dbReference>
<organism evidence="4 5">
    <name type="scientific">Trypanosoma brucei equiperdum</name>
    <dbReference type="NCBI Taxonomy" id="630700"/>
    <lineage>
        <taxon>Eukaryota</taxon>
        <taxon>Discoba</taxon>
        <taxon>Euglenozoa</taxon>
        <taxon>Kinetoplastea</taxon>
        <taxon>Metakinetoplastina</taxon>
        <taxon>Trypanosomatida</taxon>
        <taxon>Trypanosomatidae</taxon>
        <taxon>Trypanosoma</taxon>
    </lineage>
</organism>
<dbReference type="Pfam" id="PF13602">
    <property type="entry name" value="ADH_zinc_N_2"/>
    <property type="match status" value="1"/>
</dbReference>
<evidence type="ECO:0000256" key="2">
    <source>
        <dbReference type="ARBA" id="ARBA00023002"/>
    </source>
</evidence>
<keyword evidence="1" id="KW-0521">NADP</keyword>
<dbReference type="Gene3D" id="3.90.180.10">
    <property type="entry name" value="Medium-chain alcohol dehydrogenases, catalytic domain"/>
    <property type="match status" value="1"/>
</dbReference>
<dbReference type="InterPro" id="IPR011032">
    <property type="entry name" value="GroES-like_sf"/>
</dbReference>
<dbReference type="InterPro" id="IPR013154">
    <property type="entry name" value="ADH-like_N"/>
</dbReference>
<dbReference type="GO" id="GO:0070402">
    <property type="term" value="F:NADPH binding"/>
    <property type="evidence" value="ECO:0007669"/>
    <property type="project" value="TreeGrafter"/>
</dbReference>